<sequence length="685" mass="78184">MRGTILNTQSPNENGVSPPVHHRPRIEQQCEQIFQRASSINKDLIHRMQNAPIVKKKVFGFEIKKIWILATLLLLFSCSLVGTILLWLTNTLDNYIMHNLRLVNGTEAFQGWMYPKSNTYLRVYIFNYTNVEEFEIGIDTRLKVEELGPYVYEEKVERKHVEFGNDGTVTFQNSFSHKFVPNLSHGKHNDVVVVPNLIVLTTAYRTRDLDYWAKVAASMTLGGMKKRPFMKIAAHRYIWGYDDSIYDLAKGFMSLQSSFVADQVGLLSNRNGTVPYVSTLHTGERNMKNYGILSKVNGFDTVGLWKGDCDSVAASDGNLFPPNLIRNKKNISVYLPELCRKLSYHFQEEVLILNNTVPAYRYELDDSVFDSADREPANKCYCDPEFETCTPQGFHNSTTCAFGAPIFTSRPHLYRVDPSQIKVDGLNPRRRFINSYADLHPSMGFPFAGLTRLQINIFAKSYSGFYSMNMFDKDGMYLPLGWVESGLQDQEINRAFLDVIYTTTFTIKQVELALKYITLLTAIITLAAIVIVLKEKIRSYQTSSMRHVAASDGNLFPPNLIRNKKNISVYLPELCRKLSYHFQEEVLILNNTVPAYRYELDDSVFDSADREPANKCYCDPEFETCTPQGFHNSTTCAFGAPIFTSRPHLYRVDPSQIKVDGLNPRRRFINSYADLHPSMGFPSPA</sequence>
<proteinExistence type="predicted"/>
<keyword evidence="2" id="KW-1185">Reference proteome</keyword>
<keyword evidence="1" id="KW-0675">Receptor</keyword>
<evidence type="ECO:0000313" key="2">
    <source>
        <dbReference type="Proteomes" id="UP001056778"/>
    </source>
</evidence>
<evidence type="ECO:0000313" key="1">
    <source>
        <dbReference type="EMBL" id="KAI4455039.1"/>
    </source>
</evidence>
<accession>A0ACB9SID5</accession>
<dbReference type="EMBL" id="CM043023">
    <property type="protein sequence ID" value="KAI4455039.1"/>
    <property type="molecule type" value="Genomic_DNA"/>
</dbReference>
<dbReference type="Proteomes" id="UP001056778">
    <property type="component" value="Chromosome 9"/>
</dbReference>
<protein>
    <submittedName>
        <fullName evidence="1">Scavenger receptor class b type-1 sr-b1</fullName>
    </submittedName>
</protein>
<comment type="caution">
    <text evidence="1">The sequence shown here is derived from an EMBL/GenBank/DDBJ whole genome shotgun (WGS) entry which is preliminary data.</text>
</comment>
<name>A0ACB9SID5_HOLOL</name>
<reference evidence="1" key="1">
    <citation type="submission" date="2022-04" db="EMBL/GenBank/DDBJ databases">
        <title>Chromosome-scale genome assembly of Holotrichia oblita Faldermann.</title>
        <authorList>
            <person name="Rongchong L."/>
        </authorList>
    </citation>
    <scope>NUCLEOTIDE SEQUENCE</scope>
    <source>
        <strain evidence="1">81SQS9</strain>
    </source>
</reference>
<gene>
    <name evidence="1" type="ORF">MML48_9g00006472</name>
</gene>
<organism evidence="1 2">
    <name type="scientific">Holotrichia oblita</name>
    <name type="common">Chafer beetle</name>
    <dbReference type="NCBI Taxonomy" id="644536"/>
    <lineage>
        <taxon>Eukaryota</taxon>
        <taxon>Metazoa</taxon>
        <taxon>Ecdysozoa</taxon>
        <taxon>Arthropoda</taxon>
        <taxon>Hexapoda</taxon>
        <taxon>Insecta</taxon>
        <taxon>Pterygota</taxon>
        <taxon>Neoptera</taxon>
        <taxon>Endopterygota</taxon>
        <taxon>Coleoptera</taxon>
        <taxon>Polyphaga</taxon>
        <taxon>Scarabaeiformia</taxon>
        <taxon>Scarabaeidae</taxon>
        <taxon>Melolonthinae</taxon>
        <taxon>Holotrichia</taxon>
    </lineage>
</organism>